<proteinExistence type="predicted"/>
<sequence length="114" mass="12347">MITIKKLALGAMLAVSSWGVGAQEGMPELQGRLDGVELVPPQLIVNGRAVSPSSRIVITADGAERRLTVGDLVRFPKGVPIGYDYTVENAENRISRLHVLHDLDESQPMREGSK</sequence>
<accession>A0A235EZJ3</accession>
<evidence type="ECO:0000256" key="1">
    <source>
        <dbReference type="SAM" id="SignalP"/>
    </source>
</evidence>
<organism evidence="2 3">
    <name type="scientific">Thauera propionica</name>
    <dbReference type="NCBI Taxonomy" id="2019431"/>
    <lineage>
        <taxon>Bacteria</taxon>
        <taxon>Pseudomonadati</taxon>
        <taxon>Pseudomonadota</taxon>
        <taxon>Betaproteobacteria</taxon>
        <taxon>Rhodocyclales</taxon>
        <taxon>Zoogloeaceae</taxon>
        <taxon>Thauera</taxon>
    </lineage>
</organism>
<gene>
    <name evidence="2" type="ORF">CGK74_06480</name>
</gene>
<keyword evidence="3" id="KW-1185">Reference proteome</keyword>
<reference evidence="2 3" key="1">
    <citation type="submission" date="2017-07" db="EMBL/GenBank/DDBJ databases">
        <title>Thauera sp. KNDSS-Mac4 genome sequence and assembly.</title>
        <authorList>
            <person name="Mayilraj S."/>
        </authorList>
    </citation>
    <scope>NUCLEOTIDE SEQUENCE [LARGE SCALE GENOMIC DNA]</scope>
    <source>
        <strain evidence="2 3">KNDSS-Mac4</strain>
    </source>
</reference>
<feature type="signal peptide" evidence="1">
    <location>
        <begin position="1"/>
        <end position="22"/>
    </location>
</feature>
<keyword evidence="1" id="KW-0732">Signal</keyword>
<comment type="caution">
    <text evidence="2">The sequence shown here is derived from an EMBL/GenBank/DDBJ whole genome shotgun (WGS) entry which is preliminary data.</text>
</comment>
<dbReference type="OrthoDB" id="9791637at2"/>
<dbReference type="EMBL" id="NOIH01000007">
    <property type="protein sequence ID" value="OYD54444.1"/>
    <property type="molecule type" value="Genomic_DNA"/>
</dbReference>
<feature type="chain" id="PRO_5012647048" evidence="1">
    <location>
        <begin position="23"/>
        <end position="114"/>
    </location>
</feature>
<dbReference type="RefSeq" id="WP_094267681.1">
    <property type="nucleotide sequence ID" value="NZ_NOIH01000007.1"/>
</dbReference>
<name>A0A235EZJ3_9RHOO</name>
<dbReference type="Proteomes" id="UP000215181">
    <property type="component" value="Unassembled WGS sequence"/>
</dbReference>
<evidence type="ECO:0000313" key="3">
    <source>
        <dbReference type="Proteomes" id="UP000215181"/>
    </source>
</evidence>
<evidence type="ECO:0000313" key="2">
    <source>
        <dbReference type="EMBL" id="OYD54444.1"/>
    </source>
</evidence>
<protein>
    <submittedName>
        <fullName evidence="2">Uncharacterized protein</fullName>
    </submittedName>
</protein>
<dbReference type="AlphaFoldDB" id="A0A235EZJ3"/>